<evidence type="ECO:0000313" key="2">
    <source>
        <dbReference type="Proteomes" id="UP000186922"/>
    </source>
</evidence>
<dbReference type="Proteomes" id="UP000186922">
    <property type="component" value="Unassembled WGS sequence"/>
</dbReference>
<accession>A0A1D1V178</accession>
<keyword evidence="2" id="KW-1185">Reference proteome</keyword>
<dbReference type="EMBL" id="BDGG01000002">
    <property type="protein sequence ID" value="GAU93712.1"/>
    <property type="molecule type" value="Genomic_DNA"/>
</dbReference>
<protein>
    <submittedName>
        <fullName evidence="1">Uncharacterized protein</fullName>
    </submittedName>
</protein>
<proteinExistence type="predicted"/>
<sequence length="82" mass="8638">MPPRDVCLVGATSLVLEKVFVTTKADLACVGQASRNRHVLSAQRGCSFLAISAPHATVTPLVHFLDVISALEHVDAKGSSPE</sequence>
<organism evidence="1 2">
    <name type="scientific">Ramazzottius varieornatus</name>
    <name type="common">Water bear</name>
    <name type="synonym">Tardigrade</name>
    <dbReference type="NCBI Taxonomy" id="947166"/>
    <lineage>
        <taxon>Eukaryota</taxon>
        <taxon>Metazoa</taxon>
        <taxon>Ecdysozoa</taxon>
        <taxon>Tardigrada</taxon>
        <taxon>Eutardigrada</taxon>
        <taxon>Parachela</taxon>
        <taxon>Hypsibioidea</taxon>
        <taxon>Ramazzottiidae</taxon>
        <taxon>Ramazzottius</taxon>
    </lineage>
</organism>
<dbReference type="AlphaFoldDB" id="A0A1D1V178"/>
<name>A0A1D1V178_RAMVA</name>
<evidence type="ECO:0000313" key="1">
    <source>
        <dbReference type="EMBL" id="GAU93712.1"/>
    </source>
</evidence>
<gene>
    <name evidence="1" type="primary">RvY_05608-1</name>
    <name evidence="1" type="synonym">RvY_05608.1</name>
    <name evidence="1" type="ORF">RvY_05608</name>
</gene>
<reference evidence="1 2" key="1">
    <citation type="journal article" date="2016" name="Nat. Commun.">
        <title>Extremotolerant tardigrade genome and improved radiotolerance of human cultured cells by tardigrade-unique protein.</title>
        <authorList>
            <person name="Hashimoto T."/>
            <person name="Horikawa D.D."/>
            <person name="Saito Y."/>
            <person name="Kuwahara H."/>
            <person name="Kozuka-Hata H."/>
            <person name="Shin-I T."/>
            <person name="Minakuchi Y."/>
            <person name="Ohishi K."/>
            <person name="Motoyama A."/>
            <person name="Aizu T."/>
            <person name="Enomoto A."/>
            <person name="Kondo K."/>
            <person name="Tanaka S."/>
            <person name="Hara Y."/>
            <person name="Koshikawa S."/>
            <person name="Sagara H."/>
            <person name="Miura T."/>
            <person name="Yokobori S."/>
            <person name="Miyagawa K."/>
            <person name="Suzuki Y."/>
            <person name="Kubo T."/>
            <person name="Oyama M."/>
            <person name="Kohara Y."/>
            <person name="Fujiyama A."/>
            <person name="Arakawa K."/>
            <person name="Katayama T."/>
            <person name="Toyoda A."/>
            <person name="Kunieda T."/>
        </authorList>
    </citation>
    <scope>NUCLEOTIDE SEQUENCE [LARGE SCALE GENOMIC DNA]</scope>
    <source>
        <strain evidence="1 2">YOKOZUNA-1</strain>
    </source>
</reference>
<comment type="caution">
    <text evidence="1">The sequence shown here is derived from an EMBL/GenBank/DDBJ whole genome shotgun (WGS) entry which is preliminary data.</text>
</comment>